<gene>
    <name evidence="2" type="ORF">DRE_06430</name>
</gene>
<dbReference type="HOGENOM" id="CLU_1562851_0_0_1"/>
<evidence type="ECO:0000256" key="1">
    <source>
        <dbReference type="SAM" id="MobiDB-lite"/>
    </source>
</evidence>
<name>W7HXE9_9PEZI</name>
<reference evidence="2 3" key="1">
    <citation type="submission" date="2013-05" db="EMBL/GenBank/DDBJ databases">
        <title>Drechslerella stenobrocha genome reveals carnivorous origination and mechanical trapping mechanism of predatory fungi.</title>
        <authorList>
            <person name="Liu X."/>
            <person name="Zhang W."/>
            <person name="Liu K."/>
        </authorList>
    </citation>
    <scope>NUCLEOTIDE SEQUENCE [LARGE SCALE GENOMIC DNA]</scope>
    <source>
        <strain evidence="2 3">248</strain>
    </source>
</reference>
<dbReference type="Proteomes" id="UP000024837">
    <property type="component" value="Unassembled WGS sequence"/>
</dbReference>
<feature type="region of interest" description="Disordered" evidence="1">
    <location>
        <begin position="1"/>
        <end position="112"/>
    </location>
</feature>
<dbReference type="EMBL" id="KI966434">
    <property type="protein sequence ID" value="EWC44792.1"/>
    <property type="molecule type" value="Genomic_DNA"/>
</dbReference>
<evidence type="ECO:0000313" key="3">
    <source>
        <dbReference type="Proteomes" id="UP000024837"/>
    </source>
</evidence>
<feature type="compositionally biased region" description="Basic and acidic residues" evidence="1">
    <location>
        <begin position="1"/>
        <end position="33"/>
    </location>
</feature>
<keyword evidence="3" id="KW-1185">Reference proteome</keyword>
<dbReference type="OrthoDB" id="5423808at2759"/>
<dbReference type="AlphaFoldDB" id="W7HXE9"/>
<proteinExistence type="predicted"/>
<protein>
    <submittedName>
        <fullName evidence="2">Uncharacterized protein</fullName>
    </submittedName>
</protein>
<sequence>MMVEHSEASEEDEFTRRVLGDDRMSFGNEEHGEASTSPVPISDLRRSLLEDEEDDDVDHVVSSSDEDDDIVVDLIKESMPPSELHSLHLSDDDLEDAAPDDEDDIDSDDETDLPSVLPLRIVKSPLPIGSPNIAASATGEGSADAAEEVNIITLDKIDKQLTDPTIVATGD</sequence>
<feature type="compositionally biased region" description="Acidic residues" evidence="1">
    <location>
        <begin position="92"/>
        <end position="112"/>
    </location>
</feature>
<evidence type="ECO:0000313" key="2">
    <source>
        <dbReference type="EMBL" id="EWC44792.1"/>
    </source>
</evidence>
<organism evidence="2 3">
    <name type="scientific">Drechslerella stenobrocha 248</name>
    <dbReference type="NCBI Taxonomy" id="1043628"/>
    <lineage>
        <taxon>Eukaryota</taxon>
        <taxon>Fungi</taxon>
        <taxon>Dikarya</taxon>
        <taxon>Ascomycota</taxon>
        <taxon>Pezizomycotina</taxon>
        <taxon>Orbiliomycetes</taxon>
        <taxon>Orbiliales</taxon>
        <taxon>Orbiliaceae</taxon>
        <taxon>Drechslerella</taxon>
    </lineage>
</organism>
<accession>W7HXE9</accession>